<comment type="caution">
    <text evidence="14">The sequence shown here is derived from an EMBL/GenBank/DDBJ whole genome shotgun (WGS) entry which is preliminary data.</text>
</comment>
<keyword evidence="8 12" id="KW-1133">Transmembrane helix</keyword>
<keyword evidence="10 12" id="KW-0472">Membrane</keyword>
<evidence type="ECO:0000313" key="15">
    <source>
        <dbReference type="Proteomes" id="UP000646776"/>
    </source>
</evidence>
<protein>
    <recommendedName>
        <fullName evidence="13">Peptidase M48 domain-containing protein</fullName>
    </recommendedName>
</protein>
<feature type="domain" description="Peptidase M48" evidence="13">
    <location>
        <begin position="188"/>
        <end position="351"/>
    </location>
</feature>
<organism evidence="14 15">
    <name type="scientific">Streptomyces phaeofaciens</name>
    <dbReference type="NCBI Taxonomy" id="68254"/>
    <lineage>
        <taxon>Bacteria</taxon>
        <taxon>Bacillati</taxon>
        <taxon>Actinomycetota</taxon>
        <taxon>Actinomycetes</taxon>
        <taxon>Kitasatosporales</taxon>
        <taxon>Streptomycetaceae</taxon>
        <taxon>Streptomyces</taxon>
    </lineage>
</organism>
<evidence type="ECO:0000256" key="9">
    <source>
        <dbReference type="ARBA" id="ARBA00023049"/>
    </source>
</evidence>
<dbReference type="InterPro" id="IPR001915">
    <property type="entry name" value="Peptidase_M48"/>
</dbReference>
<proteinExistence type="predicted"/>
<dbReference type="RefSeq" id="WP_189718563.1">
    <property type="nucleotide sequence ID" value="NZ_BMSA01000074.1"/>
</dbReference>
<evidence type="ECO:0000313" key="14">
    <source>
        <dbReference type="EMBL" id="GGU01087.1"/>
    </source>
</evidence>
<evidence type="ECO:0000256" key="3">
    <source>
        <dbReference type="ARBA" id="ARBA00022670"/>
    </source>
</evidence>
<dbReference type="Proteomes" id="UP000646776">
    <property type="component" value="Unassembled WGS sequence"/>
</dbReference>
<evidence type="ECO:0000256" key="6">
    <source>
        <dbReference type="ARBA" id="ARBA00022801"/>
    </source>
</evidence>
<feature type="transmembrane region" description="Helical" evidence="12">
    <location>
        <begin position="462"/>
        <end position="485"/>
    </location>
</feature>
<feature type="transmembrane region" description="Helical" evidence="12">
    <location>
        <begin position="782"/>
        <end position="800"/>
    </location>
</feature>
<feature type="transmembrane region" description="Helical" evidence="12">
    <location>
        <begin position="727"/>
        <end position="749"/>
    </location>
</feature>
<dbReference type="GO" id="GO:0006508">
    <property type="term" value="P:proteolysis"/>
    <property type="evidence" value="ECO:0007669"/>
    <property type="project" value="UniProtKB-KW"/>
</dbReference>
<evidence type="ECO:0000256" key="2">
    <source>
        <dbReference type="ARBA" id="ARBA00022475"/>
    </source>
</evidence>
<dbReference type="PANTHER" id="PTHR43221">
    <property type="entry name" value="PROTEASE HTPX"/>
    <property type="match status" value="1"/>
</dbReference>
<feature type="transmembrane region" description="Helical" evidence="12">
    <location>
        <begin position="505"/>
        <end position="531"/>
    </location>
</feature>
<keyword evidence="4 12" id="KW-0812">Transmembrane</keyword>
<dbReference type="GO" id="GO:0004222">
    <property type="term" value="F:metalloendopeptidase activity"/>
    <property type="evidence" value="ECO:0007669"/>
    <property type="project" value="InterPro"/>
</dbReference>
<feature type="transmembrane region" description="Helical" evidence="12">
    <location>
        <begin position="358"/>
        <end position="379"/>
    </location>
</feature>
<keyword evidence="5" id="KW-0479">Metal-binding</keyword>
<dbReference type="Pfam" id="PF01435">
    <property type="entry name" value="Peptidase_M48"/>
    <property type="match status" value="1"/>
</dbReference>
<evidence type="ECO:0000256" key="8">
    <source>
        <dbReference type="ARBA" id="ARBA00022989"/>
    </source>
</evidence>
<keyword evidence="2" id="KW-1003">Cell membrane</keyword>
<keyword evidence="3" id="KW-0645">Protease</keyword>
<keyword evidence="15" id="KW-1185">Reference proteome</keyword>
<evidence type="ECO:0000259" key="13">
    <source>
        <dbReference type="Pfam" id="PF01435"/>
    </source>
</evidence>
<keyword evidence="7" id="KW-0862">Zinc</keyword>
<evidence type="ECO:0000256" key="11">
    <source>
        <dbReference type="SAM" id="MobiDB-lite"/>
    </source>
</evidence>
<accession>A0A918HT68</accession>
<gene>
    <name evidence="14" type="ORF">GCM10010226_92220</name>
</gene>
<comment type="cofactor">
    <cofactor evidence="1">
        <name>Zn(2+)</name>
        <dbReference type="ChEBI" id="CHEBI:29105"/>
    </cofactor>
</comment>
<dbReference type="GO" id="GO:0046872">
    <property type="term" value="F:metal ion binding"/>
    <property type="evidence" value="ECO:0007669"/>
    <property type="project" value="UniProtKB-KW"/>
</dbReference>
<feature type="transmembrane region" description="Helical" evidence="12">
    <location>
        <begin position="607"/>
        <end position="628"/>
    </location>
</feature>
<dbReference type="PANTHER" id="PTHR43221:SF2">
    <property type="entry name" value="PROTEASE HTPX HOMOLOG"/>
    <property type="match status" value="1"/>
</dbReference>
<evidence type="ECO:0000256" key="7">
    <source>
        <dbReference type="ARBA" id="ARBA00022833"/>
    </source>
</evidence>
<keyword evidence="6" id="KW-0378">Hydrolase</keyword>
<reference evidence="14" key="2">
    <citation type="submission" date="2020-09" db="EMBL/GenBank/DDBJ databases">
        <authorList>
            <person name="Sun Q."/>
            <person name="Ohkuma M."/>
        </authorList>
    </citation>
    <scope>NUCLEOTIDE SEQUENCE</scope>
    <source>
        <strain evidence="14">JCM 4125</strain>
    </source>
</reference>
<feature type="transmembrane region" description="Helical" evidence="12">
    <location>
        <begin position="273"/>
        <end position="296"/>
    </location>
</feature>
<dbReference type="AlphaFoldDB" id="A0A918HT68"/>
<feature type="region of interest" description="Disordered" evidence="11">
    <location>
        <begin position="1"/>
        <end position="28"/>
    </location>
</feature>
<evidence type="ECO:0000256" key="4">
    <source>
        <dbReference type="ARBA" id="ARBA00022692"/>
    </source>
</evidence>
<feature type="transmembrane region" description="Helical" evidence="12">
    <location>
        <begin position="424"/>
        <end position="442"/>
    </location>
</feature>
<reference evidence="14" key="1">
    <citation type="journal article" date="2014" name="Int. J. Syst. Evol. Microbiol.">
        <title>Complete genome sequence of Corynebacterium casei LMG S-19264T (=DSM 44701T), isolated from a smear-ripened cheese.</title>
        <authorList>
            <consortium name="US DOE Joint Genome Institute (JGI-PGF)"/>
            <person name="Walter F."/>
            <person name="Albersmeier A."/>
            <person name="Kalinowski J."/>
            <person name="Ruckert C."/>
        </authorList>
    </citation>
    <scope>NUCLEOTIDE SEQUENCE</scope>
    <source>
        <strain evidence="14">JCM 4125</strain>
    </source>
</reference>
<feature type="transmembrane region" description="Helical" evidence="12">
    <location>
        <begin position="551"/>
        <end position="578"/>
    </location>
</feature>
<feature type="transmembrane region" description="Helical" evidence="12">
    <location>
        <begin position="243"/>
        <end position="261"/>
    </location>
</feature>
<feature type="transmembrane region" description="Helical" evidence="12">
    <location>
        <begin position="391"/>
        <end position="412"/>
    </location>
</feature>
<feature type="transmembrane region" description="Helical" evidence="12">
    <location>
        <begin position="126"/>
        <end position="144"/>
    </location>
</feature>
<feature type="transmembrane region" description="Helical" evidence="12">
    <location>
        <begin position="680"/>
        <end position="699"/>
    </location>
</feature>
<name>A0A918HT68_9ACTN</name>
<evidence type="ECO:0000256" key="10">
    <source>
        <dbReference type="ARBA" id="ARBA00023136"/>
    </source>
</evidence>
<dbReference type="EMBL" id="BMSA01000074">
    <property type="protein sequence ID" value="GGU01087.1"/>
    <property type="molecule type" value="Genomic_DNA"/>
</dbReference>
<evidence type="ECO:0000256" key="1">
    <source>
        <dbReference type="ARBA" id="ARBA00001947"/>
    </source>
</evidence>
<evidence type="ECO:0000256" key="5">
    <source>
        <dbReference type="ARBA" id="ARBA00022723"/>
    </source>
</evidence>
<sequence length="963" mass="102807">MSATRTAGDARTSVPSDTGAGDGPVRRGSMFGLPGETTFLFVLLVATVTISCSGFMPSLFAATTDTRDLARSISACLHQSETVTQPARPAGPADNHAINDMYKAKAGQLKATGECLAPARHRLVRWQAVGLGLVLGAGVLLYLAHPLWCVRRRRLRPLTTDDAADLLAELERLRHVAGVGRVRFFLEPRNSVPSAFVFGLPRRRALALSTGMVVRHHTDPAAFRAVVLHEMAHLRNRDIEPTYLALTLTTVFGLVLSAYSGRWLASVPLLHPLIVVPLAQALLLGTLALLLLAALVRSREFQADARVVQWEGEGTALPRVLRDMPPARPGGMRALRALHPTPARRVQELSGTMPPLGLGYWGGVAIGLTATVTLLGLQGPSSLWSNGAQPVWTSVLPGAMVAAVLVVGRWRYESVHPRGAPRRMWPLGLGLVTGTALSPVVAPRSYAVPETVRDLLLWLPGWVLLVVVVTVPATSWTAEAVAAWYRLTSRGIARPARGHRPVAPFTAMAVSAVGYVYLEYVLMAGTHVVGLTNNPLLDFVSSQARLNAPAVLLPLVHLAGLPSLVLALGAVVVLLLVVNALWHRLRVRPGLPDRAQARTAFPAEARVALRTGLAGGGVLALCVVLTAVQAHRLPFRERWHSDFLARFSYLQLAAVVVVVASTAVVAVWRSRRWPLSSGALAAAVCASLGTVAVLGQILLGNCVDVFQGPVSARACLKPLDGGHVWTVVQILAGWTGVTAALLLPPCAALRGRTLRARAARSAEPLRPSPIVRLRASPWRRRVAVTLVLSVASLLGPSLLVRASRVDDGLLAGASLGDAGWVRGNGYRLRLVPGWYDTTGADAGTPAPNGPALLERRLQRPGFSQRATLVLLRTTQSPIDRIAPGFLGQGGRLTTVAGARALLLDVPTGNGPNRGRIIVVERGDEQLRLEFTDHPANWAVTLRDVNSILVSWEWTTPGSTPATS</sequence>
<feature type="transmembrane region" description="Helical" evidence="12">
    <location>
        <begin position="39"/>
        <end position="62"/>
    </location>
</feature>
<keyword evidence="9" id="KW-0482">Metalloprotease</keyword>
<feature type="transmembrane region" description="Helical" evidence="12">
    <location>
        <begin position="648"/>
        <end position="668"/>
    </location>
</feature>
<dbReference type="Gene3D" id="3.30.2010.10">
    <property type="entry name" value="Metalloproteases ('zincins'), catalytic domain"/>
    <property type="match status" value="1"/>
</dbReference>
<evidence type="ECO:0000256" key="12">
    <source>
        <dbReference type="SAM" id="Phobius"/>
    </source>
</evidence>
<dbReference type="InterPro" id="IPR050083">
    <property type="entry name" value="HtpX_protease"/>
</dbReference>